<evidence type="ECO:0000256" key="5">
    <source>
        <dbReference type="ARBA" id="ARBA00022723"/>
    </source>
</evidence>
<dbReference type="CDD" id="cd01171">
    <property type="entry name" value="YXKO-related"/>
    <property type="match status" value="1"/>
</dbReference>
<feature type="binding site" evidence="18">
    <location>
        <position position="62"/>
    </location>
    <ligand>
        <name>K(+)</name>
        <dbReference type="ChEBI" id="CHEBI:29103"/>
    </ligand>
</feature>
<dbReference type="InterPro" id="IPR029056">
    <property type="entry name" value="Ribokinase-like"/>
</dbReference>
<feature type="binding site" evidence="18">
    <location>
        <position position="148"/>
    </location>
    <ligand>
        <name>(6S)-NADPHX</name>
        <dbReference type="ChEBI" id="CHEBI:64076"/>
    </ligand>
</feature>
<evidence type="ECO:0000256" key="3">
    <source>
        <dbReference type="ARBA" id="ARBA00006001"/>
    </source>
</evidence>
<comment type="similarity">
    <text evidence="3 19">In the N-terminal section; belongs to the NnrE/AIBP family.</text>
</comment>
<feature type="domain" description="YjeF N-terminal" evidence="21">
    <location>
        <begin position="15"/>
        <end position="206"/>
    </location>
</feature>
<evidence type="ECO:0000256" key="19">
    <source>
        <dbReference type="PIRNR" id="PIRNR017184"/>
    </source>
</evidence>
<dbReference type="InterPro" id="IPR000631">
    <property type="entry name" value="CARKD"/>
</dbReference>
<evidence type="ECO:0000256" key="13">
    <source>
        <dbReference type="ARBA" id="ARBA00023268"/>
    </source>
</evidence>
<feature type="binding site" evidence="18">
    <location>
        <begin position="119"/>
        <end position="125"/>
    </location>
    <ligand>
        <name>(6S)-NADPHX</name>
        <dbReference type="ChEBI" id="CHEBI:64076"/>
    </ligand>
</feature>
<feature type="binding site" evidence="17">
    <location>
        <position position="297"/>
    </location>
    <ligand>
        <name>(6S)-NADPHX</name>
        <dbReference type="ChEBI" id="CHEBI:64076"/>
    </ligand>
</feature>
<dbReference type="EC" id="5.1.99.6" evidence="19"/>
<comment type="function">
    <text evidence="18">Catalyzes the epimerization of the S- and R-forms of NAD(P)HX, a damaged form of NAD(P)H that is a result of enzymatic or heat-dependent hydration. This is a prerequisite for the S-specific NAD(P)H-hydrate dehydratase to allow the repair of both epimers of NAD(P)HX.</text>
</comment>
<feature type="binding site" evidence="18">
    <location>
        <begin position="61"/>
        <end position="65"/>
    </location>
    <ligand>
        <name>(6S)-NADPHX</name>
        <dbReference type="ChEBI" id="CHEBI:64076"/>
    </ligand>
</feature>
<dbReference type="EMBL" id="BAABHV010000017">
    <property type="protein sequence ID" value="GAA5057350.1"/>
    <property type="molecule type" value="Genomic_DNA"/>
</dbReference>
<evidence type="ECO:0000256" key="4">
    <source>
        <dbReference type="ARBA" id="ARBA00009524"/>
    </source>
</evidence>
<comment type="cofactor">
    <cofactor evidence="18 19">
        <name>K(+)</name>
        <dbReference type="ChEBI" id="CHEBI:29103"/>
    </cofactor>
    <text evidence="18 19">Binds 1 potassium ion per subunit.</text>
</comment>
<evidence type="ECO:0000256" key="8">
    <source>
        <dbReference type="ARBA" id="ARBA00022857"/>
    </source>
</evidence>
<feature type="binding site" evidence="17">
    <location>
        <position position="411"/>
    </location>
    <ligand>
        <name>(6S)-NADPHX</name>
        <dbReference type="ChEBI" id="CHEBI:64076"/>
    </ligand>
</feature>
<dbReference type="PROSITE" id="PS51385">
    <property type="entry name" value="YJEF_N"/>
    <property type="match status" value="1"/>
</dbReference>
<dbReference type="InterPro" id="IPR030677">
    <property type="entry name" value="Nnr"/>
</dbReference>
<evidence type="ECO:0000256" key="16">
    <source>
        <dbReference type="ARBA" id="ARBA00049209"/>
    </source>
</evidence>
<comment type="similarity">
    <text evidence="17">Belongs to the NnrD/CARKD family.</text>
</comment>
<comment type="catalytic activity">
    <reaction evidence="2 18 19">
        <text>(6R)-NADPHX = (6S)-NADPHX</text>
        <dbReference type="Rhea" id="RHEA:32227"/>
        <dbReference type="ChEBI" id="CHEBI:64076"/>
        <dbReference type="ChEBI" id="CHEBI:64077"/>
        <dbReference type="EC" id="5.1.99.6"/>
    </reaction>
</comment>
<dbReference type="RefSeq" id="WP_346033182.1">
    <property type="nucleotide sequence ID" value="NZ_BAABHV010000017.1"/>
</dbReference>
<evidence type="ECO:0000256" key="18">
    <source>
        <dbReference type="HAMAP-Rule" id="MF_01966"/>
    </source>
</evidence>
<comment type="similarity">
    <text evidence="18">Belongs to the NnrE/AIBP family.</text>
</comment>
<dbReference type="PIRSF" id="PIRSF017184">
    <property type="entry name" value="Nnr"/>
    <property type="match status" value="1"/>
</dbReference>
<keyword evidence="10 17" id="KW-0520">NAD</keyword>
<keyword evidence="23" id="KW-1185">Reference proteome</keyword>
<dbReference type="SUPFAM" id="SSF53613">
    <property type="entry name" value="Ribokinase-like"/>
    <property type="match status" value="1"/>
</dbReference>
<dbReference type="Gene3D" id="3.40.1190.20">
    <property type="match status" value="1"/>
</dbReference>
<dbReference type="PANTHER" id="PTHR12592">
    <property type="entry name" value="ATP-DEPENDENT (S)-NAD(P)H-HYDRATE DEHYDRATASE FAMILY MEMBER"/>
    <property type="match status" value="1"/>
</dbReference>
<dbReference type="NCBIfam" id="TIGR00196">
    <property type="entry name" value="yjeF_cterm"/>
    <property type="match status" value="1"/>
</dbReference>
<organism evidence="22 23">
    <name type="scientific">Erythrobacter westpacificensis</name>
    <dbReference type="NCBI Taxonomy" id="1055231"/>
    <lineage>
        <taxon>Bacteria</taxon>
        <taxon>Pseudomonadati</taxon>
        <taxon>Pseudomonadota</taxon>
        <taxon>Alphaproteobacteria</taxon>
        <taxon>Sphingomonadales</taxon>
        <taxon>Erythrobacteraceae</taxon>
        <taxon>Erythrobacter/Porphyrobacter group</taxon>
        <taxon>Erythrobacter</taxon>
    </lineage>
</organism>
<dbReference type="EC" id="4.2.1.136" evidence="19"/>
<dbReference type="HAMAP" id="MF_01965">
    <property type="entry name" value="NADHX_dehydratase"/>
    <property type="match status" value="1"/>
</dbReference>
<comment type="similarity">
    <text evidence="4 19">In the C-terminal section; belongs to the NnrD/CARKD family.</text>
</comment>
<dbReference type="PANTHER" id="PTHR12592:SF0">
    <property type="entry name" value="ATP-DEPENDENT (S)-NAD(P)H-HYDRATE DEHYDRATASE"/>
    <property type="match status" value="1"/>
</dbReference>
<dbReference type="PROSITE" id="PS01050">
    <property type="entry name" value="YJEF_C_2"/>
    <property type="match status" value="1"/>
</dbReference>
<evidence type="ECO:0000256" key="9">
    <source>
        <dbReference type="ARBA" id="ARBA00022958"/>
    </source>
</evidence>
<feature type="binding site" evidence="18">
    <location>
        <position position="151"/>
    </location>
    <ligand>
        <name>K(+)</name>
        <dbReference type="ChEBI" id="CHEBI:29103"/>
    </ligand>
</feature>
<feature type="binding site" evidence="17">
    <location>
        <position position="345"/>
    </location>
    <ligand>
        <name>(6S)-NADPHX</name>
        <dbReference type="ChEBI" id="CHEBI:64076"/>
    </ligand>
</feature>
<evidence type="ECO:0000256" key="1">
    <source>
        <dbReference type="ARBA" id="ARBA00000013"/>
    </source>
</evidence>
<dbReference type="Proteomes" id="UP001500518">
    <property type="component" value="Unassembled WGS sequence"/>
</dbReference>
<keyword evidence="13" id="KW-0511">Multifunctional enzyme</keyword>
<evidence type="ECO:0000313" key="23">
    <source>
        <dbReference type="Proteomes" id="UP001500518"/>
    </source>
</evidence>
<feature type="binding site" evidence="18">
    <location>
        <position position="115"/>
    </location>
    <ligand>
        <name>K(+)</name>
        <dbReference type="ChEBI" id="CHEBI:29103"/>
    </ligand>
</feature>
<keyword evidence="11 18" id="KW-0413">Isomerase</keyword>
<dbReference type="HAMAP" id="MF_01966">
    <property type="entry name" value="NADHX_epimerase"/>
    <property type="match status" value="1"/>
</dbReference>
<comment type="catalytic activity">
    <reaction evidence="16 17 19">
        <text>(6S)-NADPHX + ADP = AMP + phosphate + NADPH + H(+)</text>
        <dbReference type="Rhea" id="RHEA:32235"/>
        <dbReference type="ChEBI" id="CHEBI:15378"/>
        <dbReference type="ChEBI" id="CHEBI:43474"/>
        <dbReference type="ChEBI" id="CHEBI:57783"/>
        <dbReference type="ChEBI" id="CHEBI:64076"/>
        <dbReference type="ChEBI" id="CHEBI:456215"/>
        <dbReference type="ChEBI" id="CHEBI:456216"/>
        <dbReference type="EC" id="4.2.1.136"/>
    </reaction>
</comment>
<comment type="subunit">
    <text evidence="17">Homotetramer.</text>
</comment>
<keyword evidence="6 17" id="KW-0547">Nucleotide-binding</keyword>
<evidence type="ECO:0000256" key="15">
    <source>
        <dbReference type="ARBA" id="ARBA00048238"/>
    </source>
</evidence>
<dbReference type="Pfam" id="PF01256">
    <property type="entry name" value="Carb_kinase"/>
    <property type="match status" value="1"/>
</dbReference>
<evidence type="ECO:0000259" key="20">
    <source>
        <dbReference type="PROSITE" id="PS51383"/>
    </source>
</evidence>
<comment type="caution">
    <text evidence="18">Lacks conserved residue(s) required for the propagation of feature annotation.</text>
</comment>
<gene>
    <name evidence="18" type="primary">nnrE</name>
    <name evidence="17" type="synonym">nnrD</name>
    <name evidence="22" type="ORF">GCM10023208_22720</name>
</gene>
<dbReference type="InterPro" id="IPR017953">
    <property type="entry name" value="Carbohydrate_kinase_pred_CS"/>
</dbReference>
<comment type="caution">
    <text evidence="22">The sequence shown here is derived from an EMBL/GenBank/DDBJ whole genome shotgun (WGS) entry which is preliminary data.</text>
</comment>
<comment type="catalytic activity">
    <reaction evidence="1 18 19">
        <text>(6R)-NADHX = (6S)-NADHX</text>
        <dbReference type="Rhea" id="RHEA:32215"/>
        <dbReference type="ChEBI" id="CHEBI:64074"/>
        <dbReference type="ChEBI" id="CHEBI:64075"/>
        <dbReference type="EC" id="5.1.99.6"/>
    </reaction>
</comment>
<comment type="function">
    <text evidence="14 19">Bifunctional enzyme that catalyzes the epimerization of the S- and R-forms of NAD(P)HX and the dehydration of the S-form of NAD(P)HX at the expense of ADP, which is converted to AMP. This allows the repair of both epimers of NAD(P)HX, a damaged form of NAD(P)H that is a result of enzymatic or heat-dependent hydration.</text>
</comment>
<dbReference type="Gene3D" id="3.40.50.10260">
    <property type="entry name" value="YjeF N-terminal domain"/>
    <property type="match status" value="1"/>
</dbReference>
<evidence type="ECO:0000256" key="7">
    <source>
        <dbReference type="ARBA" id="ARBA00022840"/>
    </source>
</evidence>
<evidence type="ECO:0000256" key="2">
    <source>
        <dbReference type="ARBA" id="ARBA00000909"/>
    </source>
</evidence>
<dbReference type="InterPro" id="IPR036652">
    <property type="entry name" value="YjeF_N_dom_sf"/>
</dbReference>
<feature type="binding site" evidence="17">
    <location>
        <position position="240"/>
    </location>
    <ligand>
        <name>(6S)-NADPHX</name>
        <dbReference type="ChEBI" id="CHEBI:64076"/>
    </ligand>
</feature>
<comment type="function">
    <text evidence="17">Catalyzes the dehydration of the S-form of NAD(P)HX at the expense of ADP, which is converted to AMP. Together with NAD(P)HX epimerase, which catalyzes the epimerization of the S- and R-forms, the enzyme allows the repair of both epimers of NAD(P)HX, a damaged form of NAD(P)H that is a result of enzymatic or heat-dependent hydration.</text>
</comment>
<evidence type="ECO:0000259" key="21">
    <source>
        <dbReference type="PROSITE" id="PS51385"/>
    </source>
</evidence>
<feature type="binding site" evidence="17">
    <location>
        <begin position="381"/>
        <end position="385"/>
    </location>
    <ligand>
        <name>AMP</name>
        <dbReference type="ChEBI" id="CHEBI:456215"/>
    </ligand>
</feature>
<evidence type="ECO:0000256" key="6">
    <source>
        <dbReference type="ARBA" id="ARBA00022741"/>
    </source>
</evidence>
<feature type="domain" description="YjeF C-terminal" evidence="20">
    <location>
        <begin position="207"/>
        <end position="465"/>
    </location>
</feature>
<dbReference type="NCBIfam" id="TIGR00197">
    <property type="entry name" value="yjeF_nterm"/>
    <property type="match status" value="1"/>
</dbReference>
<evidence type="ECO:0000256" key="12">
    <source>
        <dbReference type="ARBA" id="ARBA00023239"/>
    </source>
</evidence>
<sequence length="466" mass="48345">MSAPAPQQILTAEQMKAAEQWLIDAGETVESLMERAGSGAADWVWRLAAGRSVTVLCGPGNNGGDGYVIARVLAERGLFVSVVAPIEPKTNAAQTARSRWGGEVVEHASGDVLVDCLFGTGLGRPLSDELLGLLNNLSTGHALRIAVDLPSGVDSDNGDVLNDGLPEYDLTLALGAWKHAHWFMPAMARMGERRLVDIGVGKVHSAARLSARPSFRKPAPDAHKYSRGMVAVIAGAMPGAAVLAACAAQHGGAGYVKILVDEDCEPPAAPVDVVVEHGSLFQLVRDNRINAIVIGPGFGRSDAAMSRLDWILACDVPTVVDADALALLQPPMLEDRSLPIIATPHAGELEGMANAFGTVGLDRVEQAIELAEAIEGVLVAKGPDTIVAAQGSSLAVMPPSTSWLSTAGTGDVLAGLIGSRLATGVSPRLAAEQGCWLHAEAARLAGPVFTAGQLVEYVPDAFAALS</sequence>
<reference evidence="23" key="1">
    <citation type="journal article" date="2019" name="Int. J. Syst. Evol. Microbiol.">
        <title>The Global Catalogue of Microorganisms (GCM) 10K type strain sequencing project: providing services to taxonomists for standard genome sequencing and annotation.</title>
        <authorList>
            <consortium name="The Broad Institute Genomics Platform"/>
            <consortium name="The Broad Institute Genome Sequencing Center for Infectious Disease"/>
            <person name="Wu L."/>
            <person name="Ma J."/>
        </authorList>
    </citation>
    <scope>NUCLEOTIDE SEQUENCE [LARGE SCALE GENOMIC DNA]</scope>
    <source>
        <strain evidence="23">JCM 18014</strain>
    </source>
</reference>
<name>A0ABP9KFH0_9SPHN</name>
<evidence type="ECO:0000256" key="14">
    <source>
        <dbReference type="ARBA" id="ARBA00025153"/>
    </source>
</evidence>
<comment type="cofactor">
    <cofactor evidence="17">
        <name>Mg(2+)</name>
        <dbReference type="ChEBI" id="CHEBI:18420"/>
    </cofactor>
</comment>
<evidence type="ECO:0000256" key="10">
    <source>
        <dbReference type="ARBA" id="ARBA00023027"/>
    </source>
</evidence>
<dbReference type="Pfam" id="PF03853">
    <property type="entry name" value="YjeF_N"/>
    <property type="match status" value="1"/>
</dbReference>
<evidence type="ECO:0000256" key="17">
    <source>
        <dbReference type="HAMAP-Rule" id="MF_01965"/>
    </source>
</evidence>
<dbReference type="PROSITE" id="PS51383">
    <property type="entry name" value="YJEF_C_3"/>
    <property type="match status" value="1"/>
</dbReference>
<keyword evidence="7 17" id="KW-0067">ATP-binding</keyword>
<evidence type="ECO:0000313" key="22">
    <source>
        <dbReference type="EMBL" id="GAA5057350.1"/>
    </source>
</evidence>
<keyword evidence="12 17" id="KW-0456">Lyase</keyword>
<feature type="binding site" evidence="17">
    <location>
        <position position="410"/>
    </location>
    <ligand>
        <name>AMP</name>
        <dbReference type="ChEBI" id="CHEBI:456215"/>
    </ligand>
</feature>
<accession>A0ABP9KFH0</accession>
<keyword evidence="9 18" id="KW-0630">Potassium</keyword>
<comment type="catalytic activity">
    <reaction evidence="15 17 19">
        <text>(6S)-NADHX + ADP = AMP + phosphate + NADH + H(+)</text>
        <dbReference type="Rhea" id="RHEA:32223"/>
        <dbReference type="ChEBI" id="CHEBI:15378"/>
        <dbReference type="ChEBI" id="CHEBI:43474"/>
        <dbReference type="ChEBI" id="CHEBI:57945"/>
        <dbReference type="ChEBI" id="CHEBI:64074"/>
        <dbReference type="ChEBI" id="CHEBI:456215"/>
        <dbReference type="ChEBI" id="CHEBI:456216"/>
        <dbReference type="EC" id="4.2.1.136"/>
    </reaction>
</comment>
<evidence type="ECO:0000256" key="11">
    <source>
        <dbReference type="ARBA" id="ARBA00023235"/>
    </source>
</evidence>
<protein>
    <recommendedName>
        <fullName evidence="19">Bifunctional NAD(P)H-hydrate repair enzyme</fullName>
    </recommendedName>
    <alternativeName>
        <fullName evidence="19">Nicotinamide nucleotide repair protein</fullName>
    </alternativeName>
    <domain>
        <recommendedName>
            <fullName evidence="19">ADP-dependent (S)-NAD(P)H-hydrate dehydratase</fullName>
            <ecNumber evidence="19">4.2.1.136</ecNumber>
        </recommendedName>
        <alternativeName>
            <fullName evidence="19">ADP-dependent NAD(P)HX dehydratase</fullName>
        </alternativeName>
    </domain>
    <domain>
        <recommendedName>
            <fullName evidence="19">NAD(P)H-hydrate epimerase</fullName>
            <ecNumber evidence="19">5.1.99.6</ecNumber>
        </recommendedName>
    </domain>
</protein>
<dbReference type="InterPro" id="IPR004443">
    <property type="entry name" value="YjeF_N_dom"/>
</dbReference>
<dbReference type="SUPFAM" id="SSF64153">
    <property type="entry name" value="YjeF N-terminal domain-like"/>
    <property type="match status" value="1"/>
</dbReference>
<keyword evidence="8 17" id="KW-0521">NADP</keyword>
<keyword evidence="5 18" id="KW-0479">Metal-binding</keyword>
<proteinExistence type="inferred from homology"/>